<dbReference type="RefSeq" id="WP_134015518.1">
    <property type="nucleotide sequence ID" value="NZ_SOBH01000003.1"/>
</dbReference>
<proteinExistence type="predicted"/>
<keyword evidence="1" id="KW-1133">Transmembrane helix</keyword>
<evidence type="ECO:0000313" key="3">
    <source>
        <dbReference type="Proteomes" id="UP000294563"/>
    </source>
</evidence>
<sequence>MDNPLEISKHETGLLRVFQVTDDVALPYSLKGDSEYLERALGGTSLDPQEMQSLNAGELSEDELRRLLVEGYDIAPETVNMSKIPHTTSALILVRSAAFEKKPVLLKLTENAKLVATLTEGRAPAPKFTPLVSDAAKGLLEGPAADAKQGRGFGARLALIALAAMVSAAAIMYFYYTGL</sequence>
<evidence type="ECO:0000313" key="2">
    <source>
        <dbReference type="EMBL" id="TDT74065.1"/>
    </source>
</evidence>
<protein>
    <submittedName>
        <fullName evidence="2">Uncharacterized protein</fullName>
    </submittedName>
</protein>
<dbReference type="AlphaFoldDB" id="A0A4V3EVR0"/>
<dbReference type="EMBL" id="SOBH01000003">
    <property type="protein sequence ID" value="TDT74065.1"/>
    <property type="molecule type" value="Genomic_DNA"/>
</dbReference>
<organism evidence="2 3">
    <name type="scientific">Litoreibacter halocynthiae</name>
    <dbReference type="NCBI Taxonomy" id="1242689"/>
    <lineage>
        <taxon>Bacteria</taxon>
        <taxon>Pseudomonadati</taxon>
        <taxon>Pseudomonadota</taxon>
        <taxon>Alphaproteobacteria</taxon>
        <taxon>Rhodobacterales</taxon>
        <taxon>Roseobacteraceae</taxon>
        <taxon>Litoreibacter</taxon>
    </lineage>
</organism>
<keyword evidence="3" id="KW-1185">Reference proteome</keyword>
<dbReference type="Proteomes" id="UP000294563">
    <property type="component" value="Unassembled WGS sequence"/>
</dbReference>
<feature type="transmembrane region" description="Helical" evidence="1">
    <location>
        <begin position="157"/>
        <end position="176"/>
    </location>
</feature>
<comment type="caution">
    <text evidence="2">The sequence shown here is derived from an EMBL/GenBank/DDBJ whole genome shotgun (WGS) entry which is preliminary data.</text>
</comment>
<keyword evidence="1" id="KW-0812">Transmembrane</keyword>
<gene>
    <name evidence="2" type="ORF">BDE40_2850</name>
</gene>
<name>A0A4V3EVR0_9RHOB</name>
<keyword evidence="1" id="KW-0472">Membrane</keyword>
<evidence type="ECO:0000256" key="1">
    <source>
        <dbReference type="SAM" id="Phobius"/>
    </source>
</evidence>
<accession>A0A4V3EVR0</accession>
<reference evidence="2 3" key="1">
    <citation type="submission" date="2019-03" db="EMBL/GenBank/DDBJ databases">
        <title>Genomic Encyclopedia of Archaeal and Bacterial Type Strains, Phase II (KMG-II): from individual species to whole genera.</title>
        <authorList>
            <person name="Goeker M."/>
        </authorList>
    </citation>
    <scope>NUCLEOTIDE SEQUENCE [LARGE SCALE GENOMIC DNA]</scope>
    <source>
        <strain evidence="2 3">DSM 29467</strain>
    </source>
</reference>
<dbReference type="OrthoDB" id="7875742at2"/>